<evidence type="ECO:0008006" key="3">
    <source>
        <dbReference type="Google" id="ProtNLM"/>
    </source>
</evidence>
<dbReference type="EMBL" id="JAJPDJ010000063">
    <property type="protein sequence ID" value="MCD7138983.1"/>
    <property type="molecule type" value="Genomic_DNA"/>
</dbReference>
<name>A0ABS8RD90_9LACO</name>
<evidence type="ECO:0000313" key="2">
    <source>
        <dbReference type="Proteomes" id="UP001200032"/>
    </source>
</evidence>
<sequence length="388" mass="43778">MTAEVGVINERGIALAADSAVTINGSKVTNSAVKLFTLDSAHYVGIMIYGNADLQSVPWEVIIKSYREKLKNNTFEKLRDYVNDFEKYISSLEIWNSKDVQWAMVCKYTYTIINTIKPFLSEGKGLDEAINETEKLVPKDKNFDINEQEVITNFENKILNEFKSNFSGITDSQCSKCSKLVVRCLMSNYTPNDYTGIVFAGYGKEEMFPSIYNFQVDGIIDQKVKISGFEETTSNPLSNGGLASIVPFAQSDVMKTVIYGIAPELNDFRKQQLSQLKETIVSCFPKEQQKAVKSVFNRYDQLFDNHSQTEYVSPITSMLGNLSISELGNMAEMLVNLTAFKRKFSNDIGTVGGPIDVLTISKGEGPTWIKRKEYFDKSLNEGYKLRRR</sequence>
<evidence type="ECO:0000313" key="1">
    <source>
        <dbReference type="EMBL" id="MCD7138983.1"/>
    </source>
</evidence>
<keyword evidence="2" id="KW-1185">Reference proteome</keyword>
<dbReference type="RefSeq" id="WP_231796006.1">
    <property type="nucleotide sequence ID" value="NZ_JAJPDJ010000063.1"/>
</dbReference>
<accession>A0ABS8RD90</accession>
<proteinExistence type="predicted"/>
<protein>
    <recommendedName>
        <fullName evidence="3">Peptidase</fullName>
    </recommendedName>
</protein>
<organism evidence="1 2">
    <name type="scientific">Limosilactobacillus balticus</name>
    <dbReference type="NCBI Taxonomy" id="2759747"/>
    <lineage>
        <taxon>Bacteria</taxon>
        <taxon>Bacillati</taxon>
        <taxon>Bacillota</taxon>
        <taxon>Bacilli</taxon>
        <taxon>Lactobacillales</taxon>
        <taxon>Lactobacillaceae</taxon>
        <taxon>Limosilactobacillus</taxon>
    </lineage>
</organism>
<gene>
    <name evidence="1" type="ORF">LTY59_07085</name>
</gene>
<reference evidence="1 2" key="1">
    <citation type="submission" date="2021-12" db="EMBL/GenBank/DDBJ databases">
        <title>A phylogenomic analysis of Limosilactobacillus reuteri reveals ancient and stable evolutionary relationships with rodents and birds and zoonotic transmission to humans.</title>
        <authorList>
            <person name="Li F."/>
            <person name="Li X."/>
            <person name="Cheng C."/>
            <person name="Tollenaar S."/>
            <person name="Zhang J.S."/>
            <person name="Simpson D."/>
            <person name="Tasseva G."/>
            <person name="Perez-Munoz M.E."/>
            <person name="Frese S."/>
            <person name="Gaenzle M.G."/>
            <person name="Walter J."/>
            <person name="Zheng J."/>
        </authorList>
    </citation>
    <scope>NUCLEOTIDE SEQUENCE [LARGE SCALE GENOMIC DNA]</scope>
    <source>
        <strain evidence="1 2">WF-AF5-A</strain>
    </source>
</reference>
<comment type="caution">
    <text evidence="1">The sequence shown here is derived from an EMBL/GenBank/DDBJ whole genome shotgun (WGS) entry which is preliminary data.</text>
</comment>
<dbReference type="Proteomes" id="UP001200032">
    <property type="component" value="Unassembled WGS sequence"/>
</dbReference>